<protein>
    <submittedName>
        <fullName evidence="1">Uncharacterized protein</fullName>
    </submittedName>
</protein>
<accession>A0A0G0PMI1</accession>
<comment type="caution">
    <text evidence="1">The sequence shown here is derived from an EMBL/GenBank/DDBJ whole genome shotgun (WGS) entry which is preliminary data.</text>
</comment>
<evidence type="ECO:0000313" key="2">
    <source>
        <dbReference type="Proteomes" id="UP000033881"/>
    </source>
</evidence>
<organism evidence="1 2">
    <name type="scientific">Candidatus Woesebacteria bacterium GW2011_GWB1_39_12</name>
    <dbReference type="NCBI Taxonomy" id="1618574"/>
    <lineage>
        <taxon>Bacteria</taxon>
        <taxon>Candidatus Woeseibacteriota</taxon>
    </lineage>
</organism>
<dbReference type="AlphaFoldDB" id="A0A0G0PMI1"/>
<name>A0A0G0PMI1_9BACT</name>
<proteinExistence type="predicted"/>
<reference evidence="1 2" key="1">
    <citation type="journal article" date="2015" name="Nature">
        <title>rRNA introns, odd ribosomes, and small enigmatic genomes across a large radiation of phyla.</title>
        <authorList>
            <person name="Brown C.T."/>
            <person name="Hug L.A."/>
            <person name="Thomas B.C."/>
            <person name="Sharon I."/>
            <person name="Castelle C.J."/>
            <person name="Singh A."/>
            <person name="Wilkins M.J."/>
            <person name="Williams K.H."/>
            <person name="Banfield J.F."/>
        </authorList>
    </citation>
    <scope>NUCLEOTIDE SEQUENCE [LARGE SCALE GENOMIC DNA]</scope>
</reference>
<evidence type="ECO:0000313" key="1">
    <source>
        <dbReference type="EMBL" id="KKQ99329.1"/>
    </source>
</evidence>
<dbReference type="EMBL" id="LBWB01000024">
    <property type="protein sequence ID" value="KKQ99329.1"/>
    <property type="molecule type" value="Genomic_DNA"/>
</dbReference>
<sequence>MQGESIETYDNNTMNDQAYLKSSEVVGEHRPIEIAVWSDDPNKNSIDNPFRIHMRVINGRHRLLQNPNWHRKYYDLSIANDKVLAYFQLRQHFDLQKKSSPKEREVLIEQMAMYMNKEQGLPPHECCSEIVKLLVPQGIASESTITTACPQKYKNAEKSLAKKGKTFEKAGKDTADVKRVKDKISAKNTKLEAEINRLNTSRD</sequence>
<dbReference type="Proteomes" id="UP000033881">
    <property type="component" value="Unassembled WGS sequence"/>
</dbReference>
<gene>
    <name evidence="1" type="ORF">UT24_C0024G0004</name>
</gene>